<dbReference type="PANTHER" id="PTHR43394">
    <property type="entry name" value="ATP-DEPENDENT PERMEASE MDL1, MITOCHONDRIAL"/>
    <property type="match status" value="1"/>
</dbReference>
<dbReference type="PANTHER" id="PTHR43394:SF1">
    <property type="entry name" value="ATP-BINDING CASSETTE SUB-FAMILY B MEMBER 10, MITOCHONDRIAL"/>
    <property type="match status" value="1"/>
</dbReference>
<protein>
    <submittedName>
        <fullName evidence="12">Probable ABC transporter ATP-binding protein HI_0664</fullName>
    </submittedName>
</protein>
<dbReference type="Gene3D" id="3.40.50.300">
    <property type="entry name" value="P-loop containing nucleotide triphosphate hydrolases"/>
    <property type="match status" value="1"/>
</dbReference>
<reference evidence="12 13" key="1">
    <citation type="submission" date="2018-06" db="EMBL/GenBank/DDBJ databases">
        <authorList>
            <consortium name="Pathogen Informatics"/>
            <person name="Doyle S."/>
        </authorList>
    </citation>
    <scope>NUCLEOTIDE SEQUENCE [LARGE SCALE GENOMIC DNA]</scope>
    <source>
        <strain evidence="12 13">NCTC11088</strain>
    </source>
</reference>
<dbReference type="FunFam" id="3.40.50.300:FF:000221">
    <property type="entry name" value="Multidrug ABC transporter ATP-binding protein"/>
    <property type="match status" value="1"/>
</dbReference>
<name>A0A379DCH3_9FIRM</name>
<dbReference type="InterPro" id="IPR027417">
    <property type="entry name" value="P-loop_NTPase"/>
</dbReference>
<evidence type="ECO:0000259" key="11">
    <source>
        <dbReference type="PROSITE" id="PS50929"/>
    </source>
</evidence>
<comment type="subcellular location">
    <subcellularLocation>
        <location evidence="1">Cell membrane</location>
        <topology evidence="1">Multi-pass membrane protein</topology>
    </subcellularLocation>
</comment>
<feature type="transmembrane region" description="Helical" evidence="9">
    <location>
        <begin position="29"/>
        <end position="54"/>
    </location>
</feature>
<feature type="transmembrane region" description="Helical" evidence="9">
    <location>
        <begin position="165"/>
        <end position="183"/>
    </location>
</feature>
<organism evidence="12 13">
    <name type="scientific">Peptoniphilus indolicus</name>
    <dbReference type="NCBI Taxonomy" id="33030"/>
    <lineage>
        <taxon>Bacteria</taxon>
        <taxon>Bacillati</taxon>
        <taxon>Bacillota</taxon>
        <taxon>Tissierellia</taxon>
        <taxon>Tissierellales</taxon>
        <taxon>Peptoniphilaceae</taxon>
        <taxon>Peptoniphilus</taxon>
    </lineage>
</organism>
<dbReference type="GO" id="GO:0005524">
    <property type="term" value="F:ATP binding"/>
    <property type="evidence" value="ECO:0007669"/>
    <property type="project" value="UniProtKB-KW"/>
</dbReference>
<evidence type="ECO:0000256" key="2">
    <source>
        <dbReference type="ARBA" id="ARBA00022448"/>
    </source>
</evidence>
<evidence type="ECO:0000256" key="7">
    <source>
        <dbReference type="ARBA" id="ARBA00022989"/>
    </source>
</evidence>
<dbReference type="PROSITE" id="PS00211">
    <property type="entry name" value="ABC_TRANSPORTER_1"/>
    <property type="match status" value="1"/>
</dbReference>
<feature type="domain" description="ABC transmembrane type-1" evidence="11">
    <location>
        <begin position="28"/>
        <end position="306"/>
    </location>
</feature>
<dbReference type="InterPro" id="IPR014223">
    <property type="entry name" value="ABC_CydC/D"/>
</dbReference>
<keyword evidence="2" id="KW-0813">Transport</keyword>
<dbReference type="PROSITE" id="PS50929">
    <property type="entry name" value="ABC_TM1F"/>
    <property type="match status" value="1"/>
</dbReference>
<dbReference type="SUPFAM" id="SSF52540">
    <property type="entry name" value="P-loop containing nucleoside triphosphate hydrolases"/>
    <property type="match status" value="1"/>
</dbReference>
<dbReference type="GO" id="GO:0016887">
    <property type="term" value="F:ATP hydrolysis activity"/>
    <property type="evidence" value="ECO:0007669"/>
    <property type="project" value="InterPro"/>
</dbReference>
<keyword evidence="3" id="KW-1003">Cell membrane</keyword>
<feature type="transmembrane region" description="Helical" evidence="9">
    <location>
        <begin position="66"/>
        <end position="86"/>
    </location>
</feature>
<evidence type="ECO:0000313" key="12">
    <source>
        <dbReference type="EMBL" id="SUB75698.1"/>
    </source>
</evidence>
<dbReference type="PROSITE" id="PS50893">
    <property type="entry name" value="ABC_TRANSPORTER_2"/>
    <property type="match status" value="1"/>
</dbReference>
<evidence type="ECO:0000259" key="10">
    <source>
        <dbReference type="PROSITE" id="PS50893"/>
    </source>
</evidence>
<dbReference type="GO" id="GO:0015421">
    <property type="term" value="F:ABC-type oligopeptide transporter activity"/>
    <property type="evidence" value="ECO:0007669"/>
    <property type="project" value="TreeGrafter"/>
</dbReference>
<dbReference type="InterPro" id="IPR011527">
    <property type="entry name" value="ABC1_TM_dom"/>
</dbReference>
<dbReference type="InterPro" id="IPR017871">
    <property type="entry name" value="ABC_transporter-like_CS"/>
</dbReference>
<feature type="transmembrane region" description="Helical" evidence="9">
    <location>
        <begin position="248"/>
        <end position="268"/>
    </location>
</feature>
<dbReference type="EMBL" id="UGTH01000001">
    <property type="protein sequence ID" value="SUB75698.1"/>
    <property type="molecule type" value="Genomic_DNA"/>
</dbReference>
<dbReference type="SUPFAM" id="SSF90123">
    <property type="entry name" value="ABC transporter transmembrane region"/>
    <property type="match status" value="1"/>
</dbReference>
<evidence type="ECO:0000256" key="4">
    <source>
        <dbReference type="ARBA" id="ARBA00022692"/>
    </source>
</evidence>
<evidence type="ECO:0000256" key="9">
    <source>
        <dbReference type="SAM" id="Phobius"/>
    </source>
</evidence>
<dbReference type="AlphaFoldDB" id="A0A379DCH3"/>
<dbReference type="InterPro" id="IPR039421">
    <property type="entry name" value="Type_1_exporter"/>
</dbReference>
<evidence type="ECO:0000256" key="1">
    <source>
        <dbReference type="ARBA" id="ARBA00004651"/>
    </source>
</evidence>
<keyword evidence="6 12" id="KW-0067">ATP-binding</keyword>
<dbReference type="Proteomes" id="UP000254777">
    <property type="component" value="Unassembled WGS sequence"/>
</dbReference>
<evidence type="ECO:0000256" key="3">
    <source>
        <dbReference type="ARBA" id="ARBA00022475"/>
    </source>
</evidence>
<dbReference type="InterPro" id="IPR003439">
    <property type="entry name" value="ABC_transporter-like_ATP-bd"/>
</dbReference>
<feature type="domain" description="ABC transporter" evidence="10">
    <location>
        <begin position="342"/>
        <end position="566"/>
    </location>
</feature>
<dbReference type="Pfam" id="PF00664">
    <property type="entry name" value="ABC_membrane"/>
    <property type="match status" value="1"/>
</dbReference>
<feature type="transmembrane region" description="Helical" evidence="9">
    <location>
        <begin position="136"/>
        <end position="158"/>
    </location>
</feature>
<dbReference type="Pfam" id="PF00005">
    <property type="entry name" value="ABC_tran"/>
    <property type="match status" value="1"/>
</dbReference>
<dbReference type="GO" id="GO:0005886">
    <property type="term" value="C:plasma membrane"/>
    <property type="evidence" value="ECO:0007669"/>
    <property type="project" value="UniProtKB-SubCell"/>
</dbReference>
<gene>
    <name evidence="12" type="ORF">NCTC11088_01497</name>
</gene>
<keyword evidence="4 9" id="KW-0812">Transmembrane</keyword>
<evidence type="ECO:0000256" key="8">
    <source>
        <dbReference type="ARBA" id="ARBA00023136"/>
    </source>
</evidence>
<dbReference type="Gene3D" id="1.20.1560.10">
    <property type="entry name" value="ABC transporter type 1, transmembrane domain"/>
    <property type="match status" value="1"/>
</dbReference>
<proteinExistence type="predicted"/>
<dbReference type="NCBIfam" id="TIGR02868">
    <property type="entry name" value="CydC"/>
    <property type="match status" value="1"/>
</dbReference>
<evidence type="ECO:0000313" key="13">
    <source>
        <dbReference type="Proteomes" id="UP000254777"/>
    </source>
</evidence>
<keyword evidence="5" id="KW-0547">Nucleotide-binding</keyword>
<dbReference type="InterPro" id="IPR036640">
    <property type="entry name" value="ABC1_TM_sf"/>
</dbReference>
<evidence type="ECO:0000256" key="6">
    <source>
        <dbReference type="ARBA" id="ARBA00022840"/>
    </source>
</evidence>
<feature type="transmembrane region" description="Helical" evidence="9">
    <location>
        <begin position="280"/>
        <end position="299"/>
    </location>
</feature>
<keyword evidence="7 9" id="KW-1133">Transmembrane helix</keyword>
<accession>A0A379DCH3</accession>
<dbReference type="InterPro" id="IPR003593">
    <property type="entry name" value="AAA+_ATPase"/>
</dbReference>
<dbReference type="RefSeq" id="WP_004820905.1">
    <property type="nucleotide sequence ID" value="NZ_UGTH01000001.1"/>
</dbReference>
<evidence type="ECO:0000256" key="5">
    <source>
        <dbReference type="ARBA" id="ARBA00022741"/>
    </source>
</evidence>
<keyword evidence="8 9" id="KW-0472">Membrane</keyword>
<dbReference type="GO" id="GO:0034775">
    <property type="term" value="P:glutathione transmembrane transport"/>
    <property type="evidence" value="ECO:0007669"/>
    <property type="project" value="InterPro"/>
</dbReference>
<dbReference type="SMART" id="SM00382">
    <property type="entry name" value="AAA"/>
    <property type="match status" value="1"/>
</dbReference>
<sequence>MMDRFEKYISIKKLSPYAFKHKKVFIKSIIAGVFNSLFTLTSLLLGAYLTALAFSGSSPNEISRYFPLLLGLIIGKGITAYLHMLLCHDVAYLVLENLRGDMFDAIEFASPLNPVKYRTGEVSSIIMEDVETLETFFAHMLGDYIIAIICMILYILLYLILSWQAALLSLMAGIIIITIPYWFGSINQKLGKESREKLGKTNASVVDTVQGLKEIIIFGKESKYIQKVVDDTKKLGKIDTKDGFMKGLQAGIINFVMSVVLISVLILGNKMVIRGQLNPNYIGILVMMALNIFIPVVTVSSTAGKINVVAASADRINALLNEQPMIFNIQNTNSKIINNDLLFVKDVSFSYENKKEVLKDFNLSVKPMENIAITGKSGAGKSTLINLLMRFYDPLKGDIFFNGRNYKNMTAQEVRKNIAYVPQDVYLFHGTLIDNLRIGKPDASFEEVEKACKIAVADEFIKQLDDGYNSFVGERGITLSGGQKQRIAIARALIVGAPILIMDEAVSNLDTKSEELFRQALKNISNEKTIITIAHRMSTILEADRVVVIENGLKAFDGKLEDWKRL</sequence>
<dbReference type="GO" id="GO:0045454">
    <property type="term" value="P:cell redox homeostasis"/>
    <property type="evidence" value="ECO:0007669"/>
    <property type="project" value="InterPro"/>
</dbReference>